<accession>A0A0E3GMK8</accession>
<dbReference type="GeneID" id="26643516"/>
<proteinExistence type="predicted"/>
<name>A0A0E3GMK8_9CAUD</name>
<dbReference type="EMBL" id="KP719133">
    <property type="protein sequence ID" value="AKA61032.1"/>
    <property type="molecule type" value="Genomic_DNA"/>
</dbReference>
<dbReference type="KEGG" id="vg:26643516"/>
<dbReference type="Proteomes" id="UP000033024">
    <property type="component" value="Segment"/>
</dbReference>
<dbReference type="RefSeq" id="YP_009217017.1">
    <property type="nucleotide sequence ID" value="NC_028997.1"/>
</dbReference>
<evidence type="ECO:0000313" key="1">
    <source>
        <dbReference type="EMBL" id="AKA61032.1"/>
    </source>
</evidence>
<protein>
    <submittedName>
        <fullName evidence="1">Uncharacterized protein</fullName>
    </submittedName>
</protein>
<organism evidence="1 2">
    <name type="scientific">Enterobacteria phage JenP2</name>
    <dbReference type="NCBI Taxonomy" id="1610838"/>
    <lineage>
        <taxon>Viruses</taxon>
        <taxon>Duplodnaviria</taxon>
        <taxon>Heunggongvirae</taxon>
        <taxon>Uroviricota</taxon>
        <taxon>Caudoviricetes</taxon>
        <taxon>Queuovirinae</taxon>
        <taxon>Nonagvirus</taxon>
        <taxon>Nonagvirus JenP2</taxon>
    </lineage>
</organism>
<keyword evidence="2" id="KW-1185">Reference proteome</keyword>
<sequence length="146" mass="16743">MLTVNDRITHKTQPTMMSCMAACLAMLLDRDVEEVDNEFSLDYVRGYIDVASYLYRQGIFAQPHITAGMHQIYPGRLYLATVPSLQLPGLFHQIIIDARFDGVTVYDPAKGLEGKQYYSYDHIAEENELAYPLRSFLIDYEIILPE</sequence>
<dbReference type="OrthoDB" id="10951at10239"/>
<reference evidence="2" key="2">
    <citation type="submission" date="2015-01" db="EMBL/GenBank/DDBJ databases">
        <title>Complete sequence of three novel 9g-like phages.</title>
        <authorList>
            <person name="Carstens A.B."/>
            <person name="Hansen L.H."/>
            <person name="Kot W."/>
        </authorList>
    </citation>
    <scope>NUCLEOTIDE SEQUENCE [LARGE SCALE GENOMIC DNA]</scope>
</reference>
<reference evidence="1 2" key="1">
    <citation type="journal article" date="2015" name="Genome Announc.">
        <title>Complete Genome Sequences of Four Novel Escherichia coli Bacteriophages Belonging to New Phage Groups.</title>
        <authorList>
            <person name="Carstens A.B."/>
            <person name="Kot W."/>
            <person name="Hansen L.H."/>
        </authorList>
    </citation>
    <scope>NUCLEOTIDE SEQUENCE [LARGE SCALE GENOMIC DNA]</scope>
</reference>
<evidence type="ECO:0000313" key="2">
    <source>
        <dbReference type="Proteomes" id="UP000033024"/>
    </source>
</evidence>